<keyword evidence="2" id="KW-0430">Lectin</keyword>
<keyword evidence="7" id="KW-1185">Reference proteome</keyword>
<dbReference type="PROSITE" id="PS50041">
    <property type="entry name" value="C_TYPE_LECTIN_2"/>
    <property type="match status" value="1"/>
</dbReference>
<dbReference type="CDD" id="cd03598">
    <property type="entry name" value="CLECT_EMBP_like"/>
    <property type="match status" value="1"/>
</dbReference>
<dbReference type="KEGG" id="pcw:110199503"/>
<organism evidence="7 8">
    <name type="scientific">Phascolarctos cinereus</name>
    <name type="common">Koala</name>
    <dbReference type="NCBI Taxonomy" id="38626"/>
    <lineage>
        <taxon>Eukaryota</taxon>
        <taxon>Metazoa</taxon>
        <taxon>Chordata</taxon>
        <taxon>Craniata</taxon>
        <taxon>Vertebrata</taxon>
        <taxon>Euteleostomi</taxon>
        <taxon>Mammalia</taxon>
        <taxon>Metatheria</taxon>
        <taxon>Diprotodontia</taxon>
        <taxon>Phascolarctidae</taxon>
        <taxon>Phascolarctos</taxon>
    </lineage>
</organism>
<dbReference type="SUPFAM" id="SSF56436">
    <property type="entry name" value="C-type lectin-like"/>
    <property type="match status" value="1"/>
</dbReference>
<dbReference type="Pfam" id="PF00059">
    <property type="entry name" value="Lectin_C"/>
    <property type="match status" value="1"/>
</dbReference>
<proteinExistence type="predicted"/>
<dbReference type="SMART" id="SM00034">
    <property type="entry name" value="CLECT"/>
    <property type="match status" value="1"/>
</dbReference>
<dbReference type="FunCoup" id="A0A6P5J9I5">
    <property type="interactions" value="115"/>
</dbReference>
<evidence type="ECO:0000256" key="3">
    <source>
        <dbReference type="ARBA" id="ARBA00023157"/>
    </source>
</evidence>
<dbReference type="InterPro" id="IPR018378">
    <property type="entry name" value="C-type_lectin_CS"/>
</dbReference>
<name>A0A6P5J9I5_PHACI</name>
<dbReference type="InterPro" id="IPR002352">
    <property type="entry name" value="Eosinophil_major_basic"/>
</dbReference>
<dbReference type="InterPro" id="IPR033816">
    <property type="entry name" value="EMBP_CTLD"/>
</dbReference>
<dbReference type="GO" id="GO:0006955">
    <property type="term" value="P:immune response"/>
    <property type="evidence" value="ECO:0007669"/>
    <property type="project" value="InterPro"/>
</dbReference>
<dbReference type="Proteomes" id="UP000515140">
    <property type="component" value="Unplaced"/>
</dbReference>
<dbReference type="GO" id="GO:0030246">
    <property type="term" value="F:carbohydrate binding"/>
    <property type="evidence" value="ECO:0007669"/>
    <property type="project" value="UniProtKB-KW"/>
</dbReference>
<dbReference type="Gene3D" id="3.10.100.10">
    <property type="entry name" value="Mannose-Binding Protein A, subunit A"/>
    <property type="match status" value="1"/>
</dbReference>
<dbReference type="GeneID" id="110199503"/>
<evidence type="ECO:0000256" key="1">
    <source>
        <dbReference type="ARBA" id="ARBA00022729"/>
    </source>
</evidence>
<feature type="compositionally biased region" description="Acidic residues" evidence="4">
    <location>
        <begin position="42"/>
        <end position="56"/>
    </location>
</feature>
<evidence type="ECO:0000256" key="4">
    <source>
        <dbReference type="SAM" id="MobiDB-lite"/>
    </source>
</evidence>
<keyword evidence="3" id="KW-1015">Disulfide bond</keyword>
<dbReference type="InterPro" id="IPR001304">
    <property type="entry name" value="C-type_lectin-like"/>
</dbReference>
<dbReference type="InterPro" id="IPR016187">
    <property type="entry name" value="CTDL_fold"/>
</dbReference>
<protein>
    <submittedName>
        <fullName evidence="8">Bone marrow proteoglycan-like</fullName>
    </submittedName>
</protein>
<feature type="signal peptide" evidence="5">
    <location>
        <begin position="1"/>
        <end position="17"/>
    </location>
</feature>
<dbReference type="OMA" id="KNICKRC"/>
<feature type="chain" id="PRO_5028324531" evidence="5">
    <location>
        <begin position="18"/>
        <end position="212"/>
    </location>
</feature>
<dbReference type="PROSITE" id="PS00615">
    <property type="entry name" value="C_TYPE_LECTIN_1"/>
    <property type="match status" value="1"/>
</dbReference>
<accession>A0A6P5J9I5</accession>
<evidence type="ECO:0000256" key="2">
    <source>
        <dbReference type="ARBA" id="ARBA00022734"/>
    </source>
</evidence>
<evidence type="ECO:0000259" key="6">
    <source>
        <dbReference type="PROSITE" id="PS50041"/>
    </source>
</evidence>
<gene>
    <name evidence="8" type="primary">LOC110199503</name>
</gene>
<dbReference type="InParanoid" id="A0A6P5J9I5"/>
<evidence type="ECO:0000313" key="8">
    <source>
        <dbReference type="RefSeq" id="XP_020830053.1"/>
    </source>
</evidence>
<feature type="domain" description="C-type lectin" evidence="6">
    <location>
        <begin position="99"/>
        <end position="211"/>
    </location>
</feature>
<dbReference type="PANTHER" id="PTHR22803">
    <property type="entry name" value="MANNOSE, PHOSPHOLIPASE, LECTIN RECEPTOR RELATED"/>
    <property type="match status" value="1"/>
</dbReference>
<evidence type="ECO:0000256" key="5">
    <source>
        <dbReference type="SAM" id="SignalP"/>
    </source>
</evidence>
<dbReference type="PRINTS" id="PR00770">
    <property type="entry name" value="EMAJORBASICP"/>
</dbReference>
<keyword evidence="1 5" id="KW-0732">Signal</keyword>
<feature type="region of interest" description="Disordered" evidence="4">
    <location>
        <begin position="32"/>
        <end position="74"/>
    </location>
</feature>
<evidence type="ECO:0000313" key="7">
    <source>
        <dbReference type="Proteomes" id="UP000515140"/>
    </source>
</evidence>
<reference evidence="8" key="1">
    <citation type="submission" date="2025-08" db="UniProtKB">
        <authorList>
            <consortium name="RefSeq"/>
        </authorList>
    </citation>
    <scope>IDENTIFICATION</scope>
    <source>
        <tissue evidence="8">Spleen</tissue>
    </source>
</reference>
<sequence length="212" mass="23827">MKLCLILSLVLLGTVSSFNLKNEDLKIETPEKEETLNQEQVISDEEESLASGEDDSWWEKEEASESVPVTATKEDDNVCPKEEDVVHLAGTPGCQSCRYLLIRQVQTFGNADAVCRSCYRGRLVSIHNYNLNCLIYRTSQQLNQAQVWIGGHITGWGFCKRFSWLDGSHWNFAYWASGQPGNGGGNCVALCTRGGHWRRAPCVRKLPFICSY</sequence>
<dbReference type="FunFam" id="3.10.100.10:FF:000090">
    <property type="entry name" value="Proteoglycan 2, bone marrow"/>
    <property type="match status" value="1"/>
</dbReference>
<dbReference type="AlphaFoldDB" id="A0A6P5J9I5"/>
<dbReference type="RefSeq" id="XP_020830053.1">
    <property type="nucleotide sequence ID" value="XM_020974394.1"/>
</dbReference>
<dbReference type="InterPro" id="IPR016186">
    <property type="entry name" value="C-type_lectin-like/link_sf"/>
</dbReference>
<dbReference type="InterPro" id="IPR050111">
    <property type="entry name" value="C-type_lectin/snaclec_domain"/>
</dbReference>